<keyword evidence="4" id="KW-1185">Reference proteome</keyword>
<feature type="transmembrane region" description="Helical" evidence="1">
    <location>
        <begin position="35"/>
        <end position="57"/>
    </location>
</feature>
<name>A0ABY8BJN9_AFICR</name>
<evidence type="ECO:0000313" key="3">
    <source>
        <dbReference type="EMBL" id="WEF50103.1"/>
    </source>
</evidence>
<accession>A0ABY8BJN9</accession>
<keyword evidence="1" id="KW-1133">Transmembrane helix</keyword>
<organism evidence="3 4">
    <name type="scientific">Afipia carboxydohydrogena</name>
    <name type="common">Pseudomonas carboxydohydrogena</name>
    <dbReference type="NCBI Taxonomy" id="290"/>
    <lineage>
        <taxon>Bacteria</taxon>
        <taxon>Pseudomonadati</taxon>
        <taxon>Pseudomonadota</taxon>
        <taxon>Alphaproteobacteria</taxon>
        <taxon>Hyphomicrobiales</taxon>
        <taxon>Nitrobacteraceae</taxon>
        <taxon>Afipia</taxon>
    </lineage>
</organism>
<reference evidence="3 4" key="1">
    <citation type="submission" date="2022-11" db="EMBL/GenBank/DDBJ databases">
        <authorList>
            <person name="Siebert D."/>
            <person name="Busche T."/>
            <person name="Saydam E."/>
            <person name="Kalinowski J."/>
            <person name="Ruckert C."/>
            <person name="Blombach B."/>
        </authorList>
    </citation>
    <scope>NUCLEOTIDE SEQUENCE [LARGE SCALE GENOMIC DNA]</scope>
    <source>
        <strain evidence="3 4">DSM 1083</strain>
    </source>
</reference>
<proteinExistence type="predicted"/>
<protein>
    <submittedName>
        <fullName evidence="3">Uncharacterized protein</fullName>
    </submittedName>
</protein>
<dbReference type="EMBL" id="CP113162">
    <property type="protein sequence ID" value="WEF50103.1"/>
    <property type="molecule type" value="Genomic_DNA"/>
</dbReference>
<dbReference type="RefSeq" id="WP_275245760.1">
    <property type="nucleotide sequence ID" value="NZ_BAABDX010000001.1"/>
</dbReference>
<evidence type="ECO:0000256" key="1">
    <source>
        <dbReference type="SAM" id="Phobius"/>
    </source>
</evidence>
<feature type="signal peptide" evidence="2">
    <location>
        <begin position="1"/>
        <end position="25"/>
    </location>
</feature>
<keyword evidence="1" id="KW-0472">Membrane</keyword>
<evidence type="ECO:0000313" key="4">
    <source>
        <dbReference type="Proteomes" id="UP001213907"/>
    </source>
</evidence>
<feature type="chain" id="PRO_5045623050" evidence="2">
    <location>
        <begin position="26"/>
        <end position="82"/>
    </location>
</feature>
<keyword evidence="2" id="KW-0732">Signal</keyword>
<sequence>MSIRKLAIVALTLAAVGVSTQSSKAAAPAPIIAAGGAGAGAAVVGGILGFAAFAIAYDLYLKSIGVKSWDGVTPPKPKARAR</sequence>
<gene>
    <name evidence="3" type="ORF">AFIC_001626</name>
</gene>
<evidence type="ECO:0000256" key="2">
    <source>
        <dbReference type="SAM" id="SignalP"/>
    </source>
</evidence>
<dbReference type="Proteomes" id="UP001213907">
    <property type="component" value="Chromosome"/>
</dbReference>
<keyword evidence="1" id="KW-0812">Transmembrane</keyword>